<keyword evidence="2" id="KW-1185">Reference proteome</keyword>
<sequence length="66" mass="7465">MPYLESKGKGPNVNEKSAMTPMSIFSLLYLHNSSLAHFLMKQEQEMLRNAPILSVLLNGTIWDART</sequence>
<dbReference type="EMBL" id="JAACJM010000108">
    <property type="protein sequence ID" value="KAF5345754.1"/>
    <property type="molecule type" value="Genomic_DNA"/>
</dbReference>
<evidence type="ECO:0000313" key="1">
    <source>
        <dbReference type="EMBL" id="KAF5345754.1"/>
    </source>
</evidence>
<comment type="caution">
    <text evidence="1">The sequence shown here is derived from an EMBL/GenBank/DDBJ whole genome shotgun (WGS) entry which is preliminary data.</text>
</comment>
<protein>
    <submittedName>
        <fullName evidence="1">Uncharacterized protein</fullName>
    </submittedName>
</protein>
<evidence type="ECO:0000313" key="2">
    <source>
        <dbReference type="Proteomes" id="UP000559256"/>
    </source>
</evidence>
<accession>A0A8H5CPU6</accession>
<gene>
    <name evidence="1" type="ORF">D9758_011891</name>
</gene>
<proteinExistence type="predicted"/>
<reference evidence="1 2" key="1">
    <citation type="journal article" date="2020" name="ISME J.">
        <title>Uncovering the hidden diversity of litter-decomposition mechanisms in mushroom-forming fungi.</title>
        <authorList>
            <person name="Floudas D."/>
            <person name="Bentzer J."/>
            <person name="Ahren D."/>
            <person name="Johansson T."/>
            <person name="Persson P."/>
            <person name="Tunlid A."/>
        </authorList>
    </citation>
    <scope>NUCLEOTIDE SEQUENCE [LARGE SCALE GENOMIC DNA]</scope>
    <source>
        <strain evidence="1 2">CBS 291.85</strain>
    </source>
</reference>
<dbReference type="Proteomes" id="UP000559256">
    <property type="component" value="Unassembled WGS sequence"/>
</dbReference>
<dbReference type="AlphaFoldDB" id="A0A8H5CPU6"/>
<organism evidence="1 2">
    <name type="scientific">Tetrapyrgos nigripes</name>
    <dbReference type="NCBI Taxonomy" id="182062"/>
    <lineage>
        <taxon>Eukaryota</taxon>
        <taxon>Fungi</taxon>
        <taxon>Dikarya</taxon>
        <taxon>Basidiomycota</taxon>
        <taxon>Agaricomycotina</taxon>
        <taxon>Agaricomycetes</taxon>
        <taxon>Agaricomycetidae</taxon>
        <taxon>Agaricales</taxon>
        <taxon>Marasmiineae</taxon>
        <taxon>Marasmiaceae</taxon>
        <taxon>Tetrapyrgos</taxon>
    </lineage>
</organism>
<name>A0A8H5CPU6_9AGAR</name>